<keyword evidence="2" id="KW-1185">Reference proteome</keyword>
<evidence type="ECO:0000313" key="2">
    <source>
        <dbReference type="Proteomes" id="UP000694541"/>
    </source>
</evidence>
<accession>A0A8B9RXD0</accession>
<reference evidence="1" key="2">
    <citation type="submission" date="2025-09" db="UniProtKB">
        <authorList>
            <consortium name="Ensembl"/>
        </authorList>
    </citation>
    <scope>IDENTIFICATION</scope>
</reference>
<organism evidence="1 2">
    <name type="scientific">Accipiter nisus</name>
    <name type="common">Eurasian sparrowhawk</name>
    <dbReference type="NCBI Taxonomy" id="211598"/>
    <lineage>
        <taxon>Eukaryota</taxon>
        <taxon>Metazoa</taxon>
        <taxon>Chordata</taxon>
        <taxon>Craniata</taxon>
        <taxon>Vertebrata</taxon>
        <taxon>Euteleostomi</taxon>
        <taxon>Archelosauria</taxon>
        <taxon>Archosauria</taxon>
        <taxon>Dinosauria</taxon>
        <taxon>Saurischia</taxon>
        <taxon>Theropoda</taxon>
        <taxon>Coelurosauria</taxon>
        <taxon>Aves</taxon>
        <taxon>Neognathae</taxon>
        <taxon>Neoaves</taxon>
        <taxon>Telluraves</taxon>
        <taxon>Accipitrimorphae</taxon>
        <taxon>Accipitriformes</taxon>
        <taxon>Accipitridae</taxon>
        <taxon>Accipitrinae</taxon>
        <taxon>Accipiter</taxon>
    </lineage>
</organism>
<dbReference type="SUPFAM" id="SSF50129">
    <property type="entry name" value="GroES-like"/>
    <property type="match status" value="1"/>
</dbReference>
<dbReference type="Ensembl" id="ENSANIT00000018267.1">
    <property type="protein sequence ID" value="ENSANIP00000017666.1"/>
    <property type="gene ID" value="ENSANIG00000012009.1"/>
</dbReference>
<sequence>MVTAKVWVLKKHFEGFPKTSDFDLKKIELPNLKDGGEWSATCSYFF</sequence>
<dbReference type="AlphaFoldDB" id="A0A8B9RXD0"/>
<dbReference type="Gene3D" id="3.90.180.10">
    <property type="entry name" value="Medium-chain alcohol dehydrogenases, catalytic domain"/>
    <property type="match status" value="1"/>
</dbReference>
<name>A0A8B9RXD0_9AVES</name>
<dbReference type="Proteomes" id="UP000694541">
    <property type="component" value="Unplaced"/>
</dbReference>
<evidence type="ECO:0000313" key="1">
    <source>
        <dbReference type="Ensembl" id="ENSANIP00000017666.1"/>
    </source>
</evidence>
<protein>
    <submittedName>
        <fullName evidence="1">Uncharacterized protein</fullName>
    </submittedName>
</protein>
<dbReference type="InterPro" id="IPR011032">
    <property type="entry name" value="GroES-like_sf"/>
</dbReference>
<proteinExistence type="predicted"/>
<reference evidence="1" key="1">
    <citation type="submission" date="2025-08" db="UniProtKB">
        <authorList>
            <consortium name="Ensembl"/>
        </authorList>
    </citation>
    <scope>IDENTIFICATION</scope>
</reference>